<protein>
    <submittedName>
        <fullName evidence="1">Uncharacterized protein</fullName>
    </submittedName>
</protein>
<evidence type="ECO:0000313" key="1">
    <source>
        <dbReference type="EMBL" id="CAI2383846.1"/>
    </source>
</evidence>
<accession>A0AAD1Y229</accession>
<gene>
    <name evidence="1" type="ORF">ECRASSUSDP1_LOCUS25358</name>
</gene>
<dbReference type="AlphaFoldDB" id="A0AAD1Y229"/>
<sequence length="171" mass="20553">MDSDKGIKDLELNDERDFKLNQRDPIPFSTKLKLVRRVDFYKQCNRNETHENRTSCFSLDRIRTFPPKVILNKSSKKCKKRRNLFSNDERTQKTCRKFCTSPDAKILHIQMSQFVKKKLYSLRYKNGRFFSPVKLQNKVSHISSFNQTKRYFNLRNMKCLHPEFDKTKCQS</sequence>
<dbReference type="EMBL" id="CAMPGE010026154">
    <property type="protein sequence ID" value="CAI2383846.1"/>
    <property type="molecule type" value="Genomic_DNA"/>
</dbReference>
<organism evidence="1 2">
    <name type="scientific">Euplotes crassus</name>
    <dbReference type="NCBI Taxonomy" id="5936"/>
    <lineage>
        <taxon>Eukaryota</taxon>
        <taxon>Sar</taxon>
        <taxon>Alveolata</taxon>
        <taxon>Ciliophora</taxon>
        <taxon>Intramacronucleata</taxon>
        <taxon>Spirotrichea</taxon>
        <taxon>Hypotrichia</taxon>
        <taxon>Euplotida</taxon>
        <taxon>Euplotidae</taxon>
        <taxon>Moneuplotes</taxon>
    </lineage>
</organism>
<keyword evidence="2" id="KW-1185">Reference proteome</keyword>
<reference evidence="1" key="1">
    <citation type="submission" date="2023-07" db="EMBL/GenBank/DDBJ databases">
        <authorList>
            <consortium name="AG Swart"/>
            <person name="Singh M."/>
            <person name="Singh A."/>
            <person name="Seah K."/>
            <person name="Emmerich C."/>
        </authorList>
    </citation>
    <scope>NUCLEOTIDE SEQUENCE</scope>
    <source>
        <strain evidence="1">DP1</strain>
    </source>
</reference>
<proteinExistence type="predicted"/>
<comment type="caution">
    <text evidence="1">The sequence shown here is derived from an EMBL/GenBank/DDBJ whole genome shotgun (WGS) entry which is preliminary data.</text>
</comment>
<name>A0AAD1Y229_EUPCR</name>
<evidence type="ECO:0000313" key="2">
    <source>
        <dbReference type="Proteomes" id="UP001295684"/>
    </source>
</evidence>
<dbReference type="Proteomes" id="UP001295684">
    <property type="component" value="Unassembled WGS sequence"/>
</dbReference>